<protein>
    <recommendedName>
        <fullName evidence="2 7">DNA repair protein RecO</fullName>
    </recommendedName>
    <alternativeName>
        <fullName evidence="6 7">Recombination protein O</fullName>
    </alternativeName>
</protein>
<dbReference type="SUPFAM" id="SSF57863">
    <property type="entry name" value="ArfGap/RecO-like zinc finger"/>
    <property type="match status" value="1"/>
</dbReference>
<evidence type="ECO:0000313" key="10">
    <source>
        <dbReference type="Proteomes" id="UP000284547"/>
    </source>
</evidence>
<dbReference type="InterPro" id="IPR012340">
    <property type="entry name" value="NA-bd_OB-fold"/>
</dbReference>
<dbReference type="InterPro" id="IPR022572">
    <property type="entry name" value="DNA_rep/recomb_RecO_N"/>
</dbReference>
<comment type="similarity">
    <text evidence="1 7">Belongs to the RecO family.</text>
</comment>
<dbReference type="Proteomes" id="UP000284547">
    <property type="component" value="Unassembled WGS sequence"/>
</dbReference>
<feature type="domain" description="DNA replication/recombination mediator RecO N-terminal" evidence="8">
    <location>
        <begin position="1"/>
        <end position="70"/>
    </location>
</feature>
<dbReference type="InterPro" id="IPR042242">
    <property type="entry name" value="RecO_C"/>
</dbReference>
<evidence type="ECO:0000256" key="7">
    <source>
        <dbReference type="HAMAP-Rule" id="MF_00201"/>
    </source>
</evidence>
<keyword evidence="4 7" id="KW-0233">DNA recombination</keyword>
<dbReference type="InterPro" id="IPR003717">
    <property type="entry name" value="RecO"/>
</dbReference>
<dbReference type="Pfam" id="PF02565">
    <property type="entry name" value="RecO_C"/>
    <property type="match status" value="1"/>
</dbReference>
<keyword evidence="10" id="KW-1185">Reference proteome</keyword>
<dbReference type="GO" id="GO:0043590">
    <property type="term" value="C:bacterial nucleoid"/>
    <property type="evidence" value="ECO:0007669"/>
    <property type="project" value="TreeGrafter"/>
</dbReference>
<evidence type="ECO:0000256" key="6">
    <source>
        <dbReference type="ARBA" id="ARBA00033409"/>
    </source>
</evidence>
<evidence type="ECO:0000256" key="1">
    <source>
        <dbReference type="ARBA" id="ARBA00007452"/>
    </source>
</evidence>
<dbReference type="Pfam" id="PF11967">
    <property type="entry name" value="RecO_N"/>
    <property type="match status" value="1"/>
</dbReference>
<dbReference type="PANTHER" id="PTHR33991">
    <property type="entry name" value="DNA REPAIR PROTEIN RECO"/>
    <property type="match status" value="1"/>
</dbReference>
<dbReference type="GO" id="GO:0006302">
    <property type="term" value="P:double-strand break repair"/>
    <property type="evidence" value="ECO:0007669"/>
    <property type="project" value="TreeGrafter"/>
</dbReference>
<proteinExistence type="inferred from homology"/>
<evidence type="ECO:0000313" key="9">
    <source>
        <dbReference type="EMBL" id="RGP38292.1"/>
    </source>
</evidence>
<dbReference type="NCBIfam" id="TIGR00613">
    <property type="entry name" value="reco"/>
    <property type="match status" value="1"/>
</dbReference>
<dbReference type="GO" id="GO:0006310">
    <property type="term" value="P:DNA recombination"/>
    <property type="evidence" value="ECO:0007669"/>
    <property type="project" value="UniProtKB-UniRule"/>
</dbReference>
<dbReference type="PANTHER" id="PTHR33991:SF1">
    <property type="entry name" value="DNA REPAIR PROTEIN RECO"/>
    <property type="match status" value="1"/>
</dbReference>
<comment type="function">
    <text evidence="7">Involved in DNA repair and RecF pathway recombination.</text>
</comment>
<keyword evidence="3 7" id="KW-0227">DNA damage</keyword>
<dbReference type="EMBL" id="QWEY01000002">
    <property type="protein sequence ID" value="RGP38292.1"/>
    <property type="molecule type" value="Genomic_DNA"/>
</dbReference>
<evidence type="ECO:0000259" key="8">
    <source>
        <dbReference type="Pfam" id="PF11967"/>
    </source>
</evidence>
<reference evidence="9 10" key="1">
    <citation type="submission" date="2018-08" db="EMBL/GenBank/DDBJ databases">
        <title>Flavobacterium tibetense sp. nov., isolated from a wetland YonghuCo on Tibetan Plateau.</title>
        <authorList>
            <person name="Phurbu D."/>
            <person name="Lu H."/>
            <person name="Xing P."/>
        </authorList>
    </citation>
    <scope>NUCLEOTIDE SEQUENCE [LARGE SCALE GENOMIC DNA]</scope>
    <source>
        <strain evidence="9 10">DJC</strain>
    </source>
</reference>
<dbReference type="OrthoDB" id="9804792at2"/>
<evidence type="ECO:0000256" key="3">
    <source>
        <dbReference type="ARBA" id="ARBA00022763"/>
    </source>
</evidence>
<keyword evidence="5 7" id="KW-0234">DNA repair</keyword>
<gene>
    <name evidence="7 9" type="primary">recO</name>
    <name evidence="9" type="ORF">D1012_05560</name>
</gene>
<organism evidence="9 10">
    <name type="scientific">Pseudotabrizicola alkalilacus</name>
    <dbReference type="NCBI Taxonomy" id="2305252"/>
    <lineage>
        <taxon>Bacteria</taxon>
        <taxon>Pseudomonadati</taxon>
        <taxon>Pseudomonadota</taxon>
        <taxon>Alphaproteobacteria</taxon>
        <taxon>Rhodobacterales</taxon>
        <taxon>Paracoccaceae</taxon>
        <taxon>Pseudotabrizicola</taxon>
    </lineage>
</organism>
<evidence type="ECO:0000256" key="5">
    <source>
        <dbReference type="ARBA" id="ARBA00023204"/>
    </source>
</evidence>
<dbReference type="HAMAP" id="MF_00201">
    <property type="entry name" value="RecO"/>
    <property type="match status" value="1"/>
</dbReference>
<evidence type="ECO:0000256" key="4">
    <source>
        <dbReference type="ARBA" id="ARBA00023172"/>
    </source>
</evidence>
<dbReference type="InterPro" id="IPR037278">
    <property type="entry name" value="ARFGAP/RecO"/>
</dbReference>
<evidence type="ECO:0000256" key="2">
    <source>
        <dbReference type="ARBA" id="ARBA00021310"/>
    </source>
</evidence>
<sequence>MDWREDGILLSMRPHGEGSAIIEVFTSGHGRHLGVVRGGASRKRAPLLQPGAQLDLTWRARLNDQIGAFLAEPLKSRAAVLESPLALAGLTAACAMLHISLPERDPHPLLYARTLSLMDAMAGGTDWVGDYLRWEMLLLDEIGFGLDLSRCAVTGQRDDLAFVSPRTGRAVSRNAAGDWAPKLLPLPQALMGQGPATPAEVAQALAITGHFLARELASDTRPSALPESRNRLLARLARANG</sequence>
<comment type="caution">
    <text evidence="9">The sequence shown here is derived from an EMBL/GenBank/DDBJ whole genome shotgun (WGS) entry which is preliminary data.</text>
</comment>
<dbReference type="RefSeq" id="WP_118150341.1">
    <property type="nucleotide sequence ID" value="NZ_QWEY01000002.1"/>
</dbReference>
<name>A0A411Z5J9_9RHOB</name>
<accession>A0A411Z5J9</accession>
<dbReference type="Gene3D" id="2.40.50.140">
    <property type="entry name" value="Nucleic acid-binding proteins"/>
    <property type="match status" value="1"/>
</dbReference>
<dbReference type="AlphaFoldDB" id="A0A411Z5J9"/>
<dbReference type="Gene3D" id="1.20.1440.120">
    <property type="entry name" value="Recombination protein O, C-terminal domain"/>
    <property type="match status" value="1"/>
</dbReference>
<dbReference type="SUPFAM" id="SSF50249">
    <property type="entry name" value="Nucleic acid-binding proteins"/>
    <property type="match status" value="1"/>
</dbReference>